<organism evidence="4 5">
    <name type="scientific">Eiseniibacteriota bacterium</name>
    <dbReference type="NCBI Taxonomy" id="2212470"/>
    <lineage>
        <taxon>Bacteria</taxon>
        <taxon>Candidatus Eiseniibacteriota</taxon>
    </lineage>
</organism>
<sequence>MSHYEVAIIGGGPAGLAAALALGRACRRVLLFDDGPPRNVAASHIHNFVTRDGTPPSEFRRLGCEQLAQYESVELRTEEVISVSGERGAFTLRSLSGSVTARRIILCTGMVDEMLDIPGFRDAWGHSIYQCPYCHGWEVRGRRWGYLALDEEPLRFGFAALLTSWTNDVVVFRGGTDLSADAVEAAGRPGIRFEARPVIGLVVEGRLLTHVTLSDGEQIPCEVLYAHPPQRQVGLVQSLGIELDAQGFVSVDPMTRQTSIPGIYAAGDLTTRAQGAAFAAAAGTQAGAMANHDIALTGA</sequence>
<dbReference type="AlphaFoldDB" id="A0A956NIK6"/>
<evidence type="ECO:0000313" key="5">
    <source>
        <dbReference type="Proteomes" id="UP000739538"/>
    </source>
</evidence>
<evidence type="ECO:0000256" key="1">
    <source>
        <dbReference type="ARBA" id="ARBA00022630"/>
    </source>
</evidence>
<comment type="caution">
    <text evidence="4">The sequence shown here is derived from an EMBL/GenBank/DDBJ whole genome shotgun (WGS) entry which is preliminary data.</text>
</comment>
<protein>
    <submittedName>
        <fullName evidence="4">NAD(P)/FAD-dependent oxidoreductase</fullName>
    </submittedName>
</protein>
<dbReference type="InterPro" id="IPR050097">
    <property type="entry name" value="Ferredoxin-NADP_redctase_2"/>
</dbReference>
<feature type="domain" description="FAD/NAD(P)-binding" evidence="3">
    <location>
        <begin position="4"/>
        <end position="136"/>
    </location>
</feature>
<proteinExistence type="predicted"/>
<evidence type="ECO:0000256" key="2">
    <source>
        <dbReference type="ARBA" id="ARBA00023002"/>
    </source>
</evidence>
<name>A0A956NIK6_UNCEI</name>
<dbReference type="Proteomes" id="UP000739538">
    <property type="component" value="Unassembled WGS sequence"/>
</dbReference>
<dbReference type="PRINTS" id="PR00368">
    <property type="entry name" value="FADPNR"/>
</dbReference>
<feature type="domain" description="FAD/NAD(P)-binding" evidence="3">
    <location>
        <begin position="187"/>
        <end position="281"/>
    </location>
</feature>
<dbReference type="PRINTS" id="PR00469">
    <property type="entry name" value="PNDRDTASEII"/>
</dbReference>
<evidence type="ECO:0000313" key="4">
    <source>
        <dbReference type="EMBL" id="MCA9759431.1"/>
    </source>
</evidence>
<dbReference type="Pfam" id="PF07992">
    <property type="entry name" value="Pyr_redox_2"/>
    <property type="match status" value="2"/>
</dbReference>
<reference evidence="4" key="1">
    <citation type="submission" date="2020-04" db="EMBL/GenBank/DDBJ databases">
        <authorList>
            <person name="Zhang T."/>
        </authorList>
    </citation>
    <scope>NUCLEOTIDE SEQUENCE</scope>
    <source>
        <strain evidence="4">HKST-UBA02</strain>
    </source>
</reference>
<keyword evidence="1" id="KW-0285">Flavoprotein</keyword>
<accession>A0A956NIK6</accession>
<gene>
    <name evidence="4" type="ORF">KDA27_26795</name>
</gene>
<dbReference type="PANTHER" id="PTHR48105">
    <property type="entry name" value="THIOREDOXIN REDUCTASE 1-RELATED-RELATED"/>
    <property type="match status" value="1"/>
</dbReference>
<dbReference type="GO" id="GO:0016491">
    <property type="term" value="F:oxidoreductase activity"/>
    <property type="evidence" value="ECO:0007669"/>
    <property type="project" value="UniProtKB-KW"/>
</dbReference>
<dbReference type="Gene3D" id="3.50.50.60">
    <property type="entry name" value="FAD/NAD(P)-binding domain"/>
    <property type="match status" value="2"/>
</dbReference>
<dbReference type="EMBL" id="JAGQHS010000344">
    <property type="protein sequence ID" value="MCA9759431.1"/>
    <property type="molecule type" value="Genomic_DNA"/>
</dbReference>
<reference evidence="4" key="2">
    <citation type="journal article" date="2021" name="Microbiome">
        <title>Successional dynamics and alternative stable states in a saline activated sludge microbial community over 9 years.</title>
        <authorList>
            <person name="Wang Y."/>
            <person name="Ye J."/>
            <person name="Ju F."/>
            <person name="Liu L."/>
            <person name="Boyd J.A."/>
            <person name="Deng Y."/>
            <person name="Parks D.H."/>
            <person name="Jiang X."/>
            <person name="Yin X."/>
            <person name="Woodcroft B.J."/>
            <person name="Tyson G.W."/>
            <person name="Hugenholtz P."/>
            <person name="Polz M.F."/>
            <person name="Zhang T."/>
        </authorList>
    </citation>
    <scope>NUCLEOTIDE SEQUENCE</scope>
    <source>
        <strain evidence="4">HKST-UBA02</strain>
    </source>
</reference>
<keyword evidence="2" id="KW-0560">Oxidoreductase</keyword>
<dbReference type="SUPFAM" id="SSF51905">
    <property type="entry name" value="FAD/NAD(P)-binding domain"/>
    <property type="match status" value="1"/>
</dbReference>
<dbReference type="InterPro" id="IPR023753">
    <property type="entry name" value="FAD/NAD-binding_dom"/>
</dbReference>
<dbReference type="InterPro" id="IPR036188">
    <property type="entry name" value="FAD/NAD-bd_sf"/>
</dbReference>
<evidence type="ECO:0000259" key="3">
    <source>
        <dbReference type="Pfam" id="PF07992"/>
    </source>
</evidence>